<dbReference type="OrthoDB" id="2564148at2759"/>
<name>A0A0H5C9I7_CYBJN</name>
<dbReference type="AlphaFoldDB" id="A0A0H5C9I7"/>
<evidence type="ECO:0000313" key="4">
    <source>
        <dbReference type="Proteomes" id="UP000038830"/>
    </source>
</evidence>
<organism evidence="2 4">
    <name type="scientific">Cyberlindnera jadinii (strain ATCC 18201 / CBS 1600 / BCRC 20928 / JCM 3617 / NBRC 0987 / NRRL Y-1542)</name>
    <name type="common">Torula yeast</name>
    <name type="synonym">Candida utilis</name>
    <dbReference type="NCBI Taxonomy" id="983966"/>
    <lineage>
        <taxon>Eukaryota</taxon>
        <taxon>Fungi</taxon>
        <taxon>Dikarya</taxon>
        <taxon>Ascomycota</taxon>
        <taxon>Saccharomycotina</taxon>
        <taxon>Saccharomycetes</taxon>
        <taxon>Phaffomycetales</taxon>
        <taxon>Phaffomycetaceae</taxon>
        <taxon>Cyberlindnera</taxon>
    </lineage>
</organism>
<proteinExistence type="predicted"/>
<evidence type="ECO:0000313" key="2">
    <source>
        <dbReference type="EMBL" id="CEP25086.1"/>
    </source>
</evidence>
<feature type="compositionally biased region" description="Polar residues" evidence="1">
    <location>
        <begin position="77"/>
        <end position="88"/>
    </location>
</feature>
<dbReference type="RefSeq" id="XP_020070924.1">
    <property type="nucleotide sequence ID" value="XM_020214848.1"/>
</dbReference>
<evidence type="ECO:0008006" key="6">
    <source>
        <dbReference type="Google" id="ProtNLM"/>
    </source>
</evidence>
<sequence>MSSSSLQIGSELVPSVPGSRAPSAAPTPKSSFIFADQLAGSTKDLSYSFINSEFLDDVDMELPRGFRSTAQTYKTTSTSAFRNMTSTPRSHHPTSLPKSLPIDWNLFNKQFELNQKLKLSKLKRKRTVSEEFENNFENLPYHVIDFISDCVESQSDLINWSQTCRFFNRMVNKRLYSHVILVDNISDRCKHYDGKYTLVDSKNYPKFLASLCANDELVPLVNEIVIDTSSNHSSYDSLDENIYAALYDIFLTQNNNLDVLQNLDYNNLKKFDSLLNYNRAHLIKHNYNKYTDYYHESENMEDLIRRDLLHLTNFQLLDLNDINRLPVSAKDVSFALEHEFQRNAKFQLTLAGWDTLQRLTTLKLHTPYAFDQFLKEAYRFRNSDTYQRLGNITTLSIANIHKVDDRNQESRLSFHKLNSVIDLSRVEALELKLKCHERVQCNYCIMQFMTDWFEELLSNDHSNLKKLSLISLPPSSNYNVNTQWDSILCNANFLEKLGENLEFFFINLNDFPYMPIFEKTSAQEVQDSLKLPINESILKIRKLMYTNIVHSFKKLELLVMPDYFYNWAVYNNISDLSRDENVNFLNFLDSCLCNCCCEGRQLFKEYSRRTAFKDFKGRFQTEWRYNQPQAVTSYNKLNDNPDSYRILFNYMIRELKNRIPLKQVNTVQSSLDYHKFVPNVYSKYAVIPEEDFLKLTKLITHGLRKDVQRLLDALPNLKRINFGGVLFKCFKISKDKVRVKAMYDDFEEIFNIVQ</sequence>
<reference evidence="4" key="2">
    <citation type="journal article" date="2015" name="J. Biotechnol.">
        <title>The structure of the Cyberlindnera jadinii genome and its relation to Candida utilis analyzed by the occurrence of single nucleotide polymorphisms.</title>
        <authorList>
            <person name="Rupp O."/>
            <person name="Brinkrolf K."/>
            <person name="Buerth C."/>
            <person name="Kunigo M."/>
            <person name="Schneider J."/>
            <person name="Jaenicke S."/>
            <person name="Goesmann A."/>
            <person name="Puehler A."/>
            <person name="Jaeger K.-E."/>
            <person name="Ernst J.F."/>
        </authorList>
    </citation>
    <scope>NUCLEOTIDE SEQUENCE [LARGE SCALE GENOMIC DNA]</scope>
    <source>
        <strain evidence="4">ATCC 18201 / CBS 1600 / BCRC 20928 / JCM 3617 / NBRC 0987 / NRRL Y-1542</strain>
    </source>
</reference>
<feature type="region of interest" description="Disordered" evidence="1">
    <location>
        <begin position="1"/>
        <end position="27"/>
    </location>
</feature>
<evidence type="ECO:0000313" key="3">
    <source>
        <dbReference type="EMBL" id="ODV73885.1"/>
    </source>
</evidence>
<gene>
    <name evidence="2" type="ORF">BN1211_6078</name>
    <name evidence="3" type="ORF">CYBJADRAFT_167299</name>
</gene>
<reference evidence="3 5" key="3">
    <citation type="journal article" date="2016" name="Proc. Natl. Acad. Sci. U.S.A.">
        <title>Comparative genomics of biotechnologically important yeasts.</title>
        <authorList>
            <person name="Riley R."/>
            <person name="Haridas S."/>
            <person name="Wolfe K.H."/>
            <person name="Lopes M.R."/>
            <person name="Hittinger C.T."/>
            <person name="Goeker M."/>
            <person name="Salamov A.A."/>
            <person name="Wisecaver J.H."/>
            <person name="Long T.M."/>
            <person name="Calvey C.H."/>
            <person name="Aerts A.L."/>
            <person name="Barry K.W."/>
            <person name="Choi C."/>
            <person name="Clum A."/>
            <person name="Coughlan A.Y."/>
            <person name="Deshpande S."/>
            <person name="Douglass A.P."/>
            <person name="Hanson S.J."/>
            <person name="Klenk H.-P."/>
            <person name="LaButti K.M."/>
            <person name="Lapidus A."/>
            <person name="Lindquist E.A."/>
            <person name="Lipzen A.M."/>
            <person name="Meier-Kolthoff J.P."/>
            <person name="Ohm R.A."/>
            <person name="Otillar R.P."/>
            <person name="Pangilinan J.L."/>
            <person name="Peng Y."/>
            <person name="Rokas A."/>
            <person name="Rosa C.A."/>
            <person name="Scheuner C."/>
            <person name="Sibirny A.A."/>
            <person name="Slot J.C."/>
            <person name="Stielow J.B."/>
            <person name="Sun H."/>
            <person name="Kurtzman C.P."/>
            <person name="Blackwell M."/>
            <person name="Grigoriev I.V."/>
            <person name="Jeffries T.W."/>
        </authorList>
    </citation>
    <scope>NUCLEOTIDE SEQUENCE [LARGE SCALE GENOMIC DNA]</scope>
    <source>
        <strain evidence="5">ATCC 18201 / CBS 1600 / BCRC 20928 / JCM 3617 / NBRC 0987 / NRRL Y-1542</strain>
        <strain evidence="3">NRRL Y-1542</strain>
    </source>
</reference>
<dbReference type="EMBL" id="CDQK01000007">
    <property type="protein sequence ID" value="CEP25086.1"/>
    <property type="molecule type" value="Genomic_DNA"/>
</dbReference>
<dbReference type="GeneID" id="30989244"/>
<dbReference type="Proteomes" id="UP000038830">
    <property type="component" value="Unassembled WGS sequence"/>
</dbReference>
<accession>A0A0H5C9I7</accession>
<feature type="region of interest" description="Disordered" evidence="1">
    <location>
        <begin position="77"/>
        <end position="96"/>
    </location>
</feature>
<dbReference type="Proteomes" id="UP000094389">
    <property type="component" value="Unassembled WGS sequence"/>
</dbReference>
<evidence type="ECO:0000256" key="1">
    <source>
        <dbReference type="SAM" id="MobiDB-lite"/>
    </source>
</evidence>
<reference evidence="2" key="1">
    <citation type="submission" date="2014-12" db="EMBL/GenBank/DDBJ databases">
        <authorList>
            <person name="Jaenicke S."/>
        </authorList>
    </citation>
    <scope>NUCLEOTIDE SEQUENCE [LARGE SCALE GENOMIC DNA]</scope>
    <source>
        <strain evidence="2">CBS1600</strain>
    </source>
</reference>
<dbReference type="EMBL" id="KV453929">
    <property type="protein sequence ID" value="ODV73885.1"/>
    <property type="molecule type" value="Genomic_DNA"/>
</dbReference>
<accession>A0A1E4S332</accession>
<dbReference type="OMA" id="DCILQFF"/>
<keyword evidence="5" id="KW-1185">Reference proteome</keyword>
<protein>
    <recommendedName>
        <fullName evidence="6">F-box domain-containing protein</fullName>
    </recommendedName>
</protein>
<evidence type="ECO:0000313" key="5">
    <source>
        <dbReference type="Proteomes" id="UP000094389"/>
    </source>
</evidence>